<dbReference type="GO" id="GO:0005886">
    <property type="term" value="C:plasma membrane"/>
    <property type="evidence" value="ECO:0007669"/>
    <property type="project" value="UniProtKB-SubCell"/>
</dbReference>
<feature type="domain" description="ABC transporter" evidence="12">
    <location>
        <begin position="23"/>
        <end position="259"/>
    </location>
</feature>
<dbReference type="InterPro" id="IPR051535">
    <property type="entry name" value="Siderophore_ABC-ATPase"/>
</dbReference>
<protein>
    <submittedName>
        <fullName evidence="13">Iron-hydroxamate transporter ATP-binding subunit</fullName>
    </submittedName>
</protein>
<dbReference type="Pfam" id="PF00005">
    <property type="entry name" value="ABC_tran"/>
    <property type="match status" value="1"/>
</dbReference>
<keyword evidence="10" id="KW-0406">Ion transport</keyword>
<dbReference type="GO" id="GO:0005524">
    <property type="term" value="F:ATP binding"/>
    <property type="evidence" value="ECO:0007669"/>
    <property type="project" value="UniProtKB-KW"/>
</dbReference>
<keyword evidence="6" id="KW-0997">Cell inner membrane</keyword>
<comment type="similarity">
    <text evidence="2">Belongs to the ABC transporter superfamily.</text>
</comment>
<dbReference type="PANTHER" id="PTHR42771:SF2">
    <property type="entry name" value="IRON(3+)-HYDROXAMATE IMPORT ATP-BINDING PROTEIN FHUC"/>
    <property type="match status" value="1"/>
</dbReference>
<comment type="caution">
    <text evidence="13">The sequence shown here is derived from an EMBL/GenBank/DDBJ whole genome shotgun (WGS) entry which is preliminary data.</text>
</comment>
<evidence type="ECO:0000313" key="13">
    <source>
        <dbReference type="EMBL" id="KEA61420.1"/>
    </source>
</evidence>
<dbReference type="SUPFAM" id="SSF52540">
    <property type="entry name" value="P-loop containing nucleoside triphosphate hydrolases"/>
    <property type="match status" value="1"/>
</dbReference>
<keyword evidence="3" id="KW-0813">Transport</keyword>
<evidence type="ECO:0000256" key="1">
    <source>
        <dbReference type="ARBA" id="ARBA00004202"/>
    </source>
</evidence>
<proteinExistence type="inferred from homology"/>
<dbReference type="PANTHER" id="PTHR42771">
    <property type="entry name" value="IRON(3+)-HYDROXAMATE IMPORT ATP-BINDING PROTEIN FHUC"/>
    <property type="match status" value="1"/>
</dbReference>
<dbReference type="FunFam" id="3.40.50.300:FF:000134">
    <property type="entry name" value="Iron-enterobactin ABC transporter ATP-binding protein"/>
    <property type="match status" value="1"/>
</dbReference>
<evidence type="ECO:0000256" key="3">
    <source>
        <dbReference type="ARBA" id="ARBA00022448"/>
    </source>
</evidence>
<sequence length="276" mass="29848">MSPIVRDEAARSACGNTGPAATFSLERVSYVASGRPLLQSIDLALEPACVTGLVGHNGSGKSTLVKLLARQLAPTAGTIRYAGKPLAGWGARQFARQVAYLPQQTPPTDGMTVHELVALGRYPWHGALGRFGEEDAAHVERAMRAADVLRHADRPVDVLSGGERQRAWLAMLVAQDCRCMLLDEPTSALDLNHQLSVLELVRTLCATRAMSAVVVLHDVNMAARFCDRIVALREGRLLMRERAADIMNPVHLESIYGVPMRVSADPVSGRRLGFPA</sequence>
<keyword evidence="11" id="KW-0472">Membrane</keyword>
<dbReference type="Gene3D" id="3.40.50.300">
    <property type="entry name" value="P-loop containing nucleotide triphosphate hydrolases"/>
    <property type="match status" value="1"/>
</dbReference>
<evidence type="ECO:0000256" key="9">
    <source>
        <dbReference type="ARBA" id="ARBA00023004"/>
    </source>
</evidence>
<dbReference type="InterPro" id="IPR017871">
    <property type="entry name" value="ABC_transporter-like_CS"/>
</dbReference>
<evidence type="ECO:0000256" key="10">
    <source>
        <dbReference type="ARBA" id="ARBA00023065"/>
    </source>
</evidence>
<accession>A0A071ML78</accession>
<keyword evidence="5" id="KW-0410">Iron transport</keyword>
<dbReference type="CDD" id="cd03214">
    <property type="entry name" value="ABC_Iron-Siderophores_B12_Hemin"/>
    <property type="match status" value="1"/>
</dbReference>
<dbReference type="SMART" id="SM00382">
    <property type="entry name" value="AAA"/>
    <property type="match status" value="1"/>
</dbReference>
<dbReference type="AlphaFoldDB" id="A0A071ML78"/>
<dbReference type="PROSITE" id="PS00211">
    <property type="entry name" value="ABC_TRANSPORTER_1"/>
    <property type="match status" value="1"/>
</dbReference>
<dbReference type="OrthoDB" id="5296765at2"/>
<keyword evidence="7" id="KW-0547">Nucleotide-binding</keyword>
<reference evidence="13" key="1">
    <citation type="submission" date="2014-04" db="EMBL/GenBank/DDBJ databases">
        <title>In planta biocontrol of soil-borne Fusarium wilt of banana through a plant endophytic bacterium, Burkholderia cenocepacia 869T2.</title>
        <authorList>
            <person name="Ho Y.-N."/>
            <person name="Chiang H.-M."/>
            <person name="Chao C.-P."/>
            <person name="Su C.-C."/>
            <person name="Hsu H.-F."/>
            <person name="Guo C.-T."/>
            <person name="Hsieh J.-L."/>
            <person name="Huang C.-C."/>
        </authorList>
    </citation>
    <scope>NUCLEOTIDE SEQUENCE [LARGE SCALE GENOMIC DNA]</scope>
    <source>
        <strain evidence="13">869T2</strain>
    </source>
</reference>
<dbReference type="GO" id="GO:0006826">
    <property type="term" value="P:iron ion transport"/>
    <property type="evidence" value="ECO:0007669"/>
    <property type="project" value="UniProtKB-KW"/>
</dbReference>
<name>A0A071ML78_9BURK</name>
<dbReference type="EMBL" id="JJOA01000001">
    <property type="protein sequence ID" value="KEA61420.1"/>
    <property type="molecule type" value="Genomic_DNA"/>
</dbReference>
<keyword evidence="9" id="KW-0408">Iron</keyword>
<evidence type="ECO:0000256" key="5">
    <source>
        <dbReference type="ARBA" id="ARBA00022496"/>
    </source>
</evidence>
<evidence type="ECO:0000256" key="8">
    <source>
        <dbReference type="ARBA" id="ARBA00022840"/>
    </source>
</evidence>
<gene>
    <name evidence="13" type="ORF">DT99_01135</name>
</gene>
<evidence type="ECO:0000256" key="2">
    <source>
        <dbReference type="ARBA" id="ARBA00005417"/>
    </source>
</evidence>
<dbReference type="InterPro" id="IPR003439">
    <property type="entry name" value="ABC_transporter-like_ATP-bd"/>
</dbReference>
<comment type="subcellular location">
    <subcellularLocation>
        <location evidence="1">Cell membrane</location>
        <topology evidence="1">Peripheral membrane protein</topology>
    </subcellularLocation>
</comment>
<evidence type="ECO:0000256" key="11">
    <source>
        <dbReference type="ARBA" id="ARBA00023136"/>
    </source>
</evidence>
<keyword evidence="4" id="KW-1003">Cell membrane</keyword>
<dbReference type="GO" id="GO:0016887">
    <property type="term" value="F:ATP hydrolysis activity"/>
    <property type="evidence" value="ECO:0007669"/>
    <property type="project" value="InterPro"/>
</dbReference>
<dbReference type="PROSITE" id="PS50893">
    <property type="entry name" value="ABC_TRANSPORTER_2"/>
    <property type="match status" value="1"/>
</dbReference>
<evidence type="ECO:0000256" key="7">
    <source>
        <dbReference type="ARBA" id="ARBA00022741"/>
    </source>
</evidence>
<keyword evidence="8 13" id="KW-0067">ATP-binding</keyword>
<evidence type="ECO:0000259" key="12">
    <source>
        <dbReference type="PROSITE" id="PS50893"/>
    </source>
</evidence>
<organism evidence="13">
    <name type="scientific">Burkholderia cenocepacia</name>
    <dbReference type="NCBI Taxonomy" id="95486"/>
    <lineage>
        <taxon>Bacteria</taxon>
        <taxon>Pseudomonadati</taxon>
        <taxon>Pseudomonadota</taxon>
        <taxon>Betaproteobacteria</taxon>
        <taxon>Burkholderiales</taxon>
        <taxon>Burkholderiaceae</taxon>
        <taxon>Burkholderia</taxon>
        <taxon>Burkholderia cepacia complex</taxon>
    </lineage>
</organism>
<evidence type="ECO:0000256" key="6">
    <source>
        <dbReference type="ARBA" id="ARBA00022519"/>
    </source>
</evidence>
<dbReference type="InterPro" id="IPR027417">
    <property type="entry name" value="P-loop_NTPase"/>
</dbReference>
<dbReference type="InterPro" id="IPR003593">
    <property type="entry name" value="AAA+_ATPase"/>
</dbReference>
<evidence type="ECO:0000256" key="4">
    <source>
        <dbReference type="ARBA" id="ARBA00022475"/>
    </source>
</evidence>